<keyword evidence="1 2" id="KW-0808">Transferase</keyword>
<dbReference type="SUPFAM" id="SSF52540">
    <property type="entry name" value="P-loop containing nucleoside triphosphate hydrolases"/>
    <property type="match status" value="1"/>
</dbReference>
<dbReference type="EMBL" id="CP059851">
    <property type="protein sequence ID" value="QMW22690.1"/>
    <property type="molecule type" value="Genomic_DNA"/>
</dbReference>
<protein>
    <submittedName>
        <fullName evidence="2">Sulfotransferase</fullName>
    </submittedName>
</protein>
<dbReference type="Pfam" id="PF13469">
    <property type="entry name" value="Sulfotransfer_3"/>
    <property type="match status" value="1"/>
</dbReference>
<dbReference type="PANTHER" id="PTHR12788:SF10">
    <property type="entry name" value="PROTEIN-TYROSINE SULFOTRANSFERASE"/>
    <property type="match status" value="1"/>
</dbReference>
<dbReference type="InterPro" id="IPR026634">
    <property type="entry name" value="TPST-like"/>
</dbReference>
<gene>
    <name evidence="2" type="ORF">H3309_15510</name>
</gene>
<reference evidence="2 3" key="1">
    <citation type="submission" date="2020-07" db="EMBL/GenBank/DDBJ databases">
        <title>Complete genome sequence for Sandaracinobacter sp. M6.</title>
        <authorList>
            <person name="Tang Y."/>
            <person name="Liu Q."/>
            <person name="Guo Z."/>
            <person name="Lei P."/>
            <person name="Huang B."/>
        </authorList>
    </citation>
    <scope>NUCLEOTIDE SEQUENCE [LARGE SCALE GENOMIC DNA]</scope>
    <source>
        <strain evidence="2 3">M6</strain>
    </source>
</reference>
<sequence>MTPEQTYAVRRLQGADSDPATLEAGAALAEGRLDVAQKLLRALLKADPLHVAAMRMLAELAIRLGRLKDAQHLLERAVDLVPGFHAARHNLALVHYRASRPELAIAECERILRADPQEPNARNLKAAALGQVGDYEGAVALYEPLLAKHPDMPKGWLSYGHALKTMGRRADCEAAYERAIALAPTLGEAWWSLANLKTHAFDEAALAAMRGALATPGLEVEDRLHFEFALGKALEDRGEVDASFAHYARGNALRAGQMGYDPAETTLHVDRQVARFSADFVARMAGRGCAAPDPIFIVGLPRAGSTLIEQILASHSMVEGTMELPDILALARRTAGEGGDYGPALETADLRALGAAFLERTRVHRRAGRPFFIDKMPNNFLHAGFIHLILPNARIIDARRHPLGCCFSAFKQHFARGQGFTYGLETVGRYYADYVRLMAHLTAVLPADRLTRVIYEDVVADLEGEVRRLLDWLGLPFEAQCLRFHENARAVRTASSEQVRRPIFSEGTDQWRRYAAHLGPLEAALGDVLQDWR</sequence>
<proteinExistence type="predicted"/>
<dbReference type="InterPro" id="IPR011990">
    <property type="entry name" value="TPR-like_helical_dom_sf"/>
</dbReference>
<dbReference type="Pfam" id="PF13432">
    <property type="entry name" value="TPR_16"/>
    <property type="match status" value="1"/>
</dbReference>
<dbReference type="InterPro" id="IPR027417">
    <property type="entry name" value="P-loop_NTPase"/>
</dbReference>
<evidence type="ECO:0000313" key="3">
    <source>
        <dbReference type="Proteomes" id="UP000515292"/>
    </source>
</evidence>
<keyword evidence="3" id="KW-1185">Reference proteome</keyword>
<evidence type="ECO:0000313" key="2">
    <source>
        <dbReference type="EMBL" id="QMW22690.1"/>
    </source>
</evidence>
<dbReference type="GO" id="GO:0008476">
    <property type="term" value="F:protein-tyrosine sulfotransferase activity"/>
    <property type="evidence" value="ECO:0007669"/>
    <property type="project" value="InterPro"/>
</dbReference>
<dbReference type="InterPro" id="IPR019734">
    <property type="entry name" value="TPR_rpt"/>
</dbReference>
<dbReference type="SMART" id="SM00028">
    <property type="entry name" value="TPR"/>
    <property type="match status" value="4"/>
</dbReference>
<evidence type="ECO:0000256" key="1">
    <source>
        <dbReference type="ARBA" id="ARBA00022679"/>
    </source>
</evidence>
<dbReference type="KEGG" id="sand:H3309_15510"/>
<dbReference type="RefSeq" id="WP_182295817.1">
    <property type="nucleotide sequence ID" value="NZ_CP059851.1"/>
</dbReference>
<dbReference type="PANTHER" id="PTHR12788">
    <property type="entry name" value="PROTEIN-TYROSINE SULFOTRANSFERASE 2"/>
    <property type="match status" value="1"/>
</dbReference>
<dbReference type="Gene3D" id="3.40.50.300">
    <property type="entry name" value="P-loop containing nucleotide triphosphate hydrolases"/>
    <property type="match status" value="1"/>
</dbReference>
<organism evidence="2 3">
    <name type="scientific">Sandaracinobacteroides saxicola</name>
    <dbReference type="NCBI Taxonomy" id="2759707"/>
    <lineage>
        <taxon>Bacteria</taxon>
        <taxon>Pseudomonadati</taxon>
        <taxon>Pseudomonadota</taxon>
        <taxon>Alphaproteobacteria</taxon>
        <taxon>Sphingomonadales</taxon>
        <taxon>Sphingosinicellaceae</taxon>
        <taxon>Sandaracinobacteroides</taxon>
    </lineage>
</organism>
<dbReference type="SUPFAM" id="SSF48452">
    <property type="entry name" value="TPR-like"/>
    <property type="match status" value="1"/>
</dbReference>
<dbReference type="Gene3D" id="1.25.40.10">
    <property type="entry name" value="Tetratricopeptide repeat domain"/>
    <property type="match status" value="1"/>
</dbReference>
<name>A0A7G5IH48_9SPHN</name>
<accession>A0A7G5IH48</accession>
<dbReference type="Pfam" id="PF14559">
    <property type="entry name" value="TPR_19"/>
    <property type="match status" value="1"/>
</dbReference>
<dbReference type="Proteomes" id="UP000515292">
    <property type="component" value="Chromosome"/>
</dbReference>
<dbReference type="AlphaFoldDB" id="A0A7G5IH48"/>